<dbReference type="Proteomes" id="UP000291236">
    <property type="component" value="Chromosome"/>
</dbReference>
<dbReference type="AlphaFoldDB" id="A0A4P2VNW0"/>
<evidence type="ECO:0000313" key="1">
    <source>
        <dbReference type="EMBL" id="BBH53770.1"/>
    </source>
</evidence>
<keyword evidence="2" id="KW-1185">Reference proteome</keyword>
<accession>A0A4P2VNW0</accession>
<evidence type="ECO:0000313" key="2">
    <source>
        <dbReference type="Proteomes" id="UP000291236"/>
    </source>
</evidence>
<dbReference type="EMBL" id="AP019368">
    <property type="protein sequence ID" value="BBH53770.1"/>
    <property type="molecule type" value="Genomic_DNA"/>
</dbReference>
<protein>
    <submittedName>
        <fullName evidence="1">Uncharacterized protein</fullName>
    </submittedName>
</protein>
<proteinExistence type="predicted"/>
<gene>
    <name evidence="1" type="ORF">JCM31447_22180</name>
</gene>
<sequence length="98" mass="11766">MPREYLFGIKNALYNKYLEISFECWYFLGEESTALAVSISENYYLRFDHKYLHLSGEYHFTENSYANLKIVNNNLLLTDKMFSKIKSSQYTWHSQLQN</sequence>
<dbReference type="KEGG" id="sbf:JCM31447_22180"/>
<organism evidence="1 2">
    <name type="scientific">Fluviispira sanaruensis</name>
    <dbReference type="NCBI Taxonomy" id="2493639"/>
    <lineage>
        <taxon>Bacteria</taxon>
        <taxon>Pseudomonadati</taxon>
        <taxon>Bdellovibrionota</taxon>
        <taxon>Oligoflexia</taxon>
        <taxon>Silvanigrellales</taxon>
        <taxon>Silvanigrellaceae</taxon>
        <taxon>Fluviispira</taxon>
    </lineage>
</organism>
<reference evidence="1 2" key="1">
    <citation type="submission" date="2018-12" db="EMBL/GenBank/DDBJ databases">
        <title>Rubrispira sanarue gen. nov., sp., nov., a member of the order Silvanigrellales, isolated from a brackish lake in Hamamatsu Japan.</title>
        <authorList>
            <person name="Maejima Y."/>
            <person name="Iino T."/>
            <person name="Muraguchi Y."/>
            <person name="Fukuda K."/>
            <person name="Nojiri H."/>
            <person name="Ohkuma M."/>
            <person name="Moriuchi R."/>
            <person name="Dohra H."/>
            <person name="Kimbara K."/>
            <person name="Shintani M."/>
        </authorList>
    </citation>
    <scope>NUCLEOTIDE SEQUENCE [LARGE SCALE GENOMIC DNA]</scope>
    <source>
        <strain evidence="1 2">RF1110005</strain>
    </source>
</reference>
<name>A0A4P2VNW0_FLUSA</name>